<evidence type="ECO:0000256" key="6">
    <source>
        <dbReference type="ARBA" id="ARBA00022989"/>
    </source>
</evidence>
<feature type="transmembrane region" description="Helical" evidence="9">
    <location>
        <begin position="33"/>
        <end position="48"/>
    </location>
</feature>
<keyword evidence="7 9" id="KW-0472">Membrane</keyword>
<evidence type="ECO:0000256" key="9">
    <source>
        <dbReference type="HAMAP-Rule" id="MF_01148"/>
    </source>
</evidence>
<dbReference type="Proteomes" id="UP000641025">
    <property type="component" value="Unassembled WGS sequence"/>
</dbReference>
<feature type="transmembrane region" description="Helical" evidence="9">
    <location>
        <begin position="121"/>
        <end position="138"/>
    </location>
</feature>
<comment type="catalytic activity">
    <reaction evidence="9">
        <text>N-terminal S-1,2-diacyl-sn-glyceryl-L-cysteinyl-[lipoprotein] + a glycerophospholipid = N-acyl-S-1,2-diacyl-sn-glyceryl-L-cysteinyl-[lipoprotein] + a 2-acyl-sn-glycero-3-phospholipid + H(+)</text>
        <dbReference type="Rhea" id="RHEA:48228"/>
        <dbReference type="Rhea" id="RHEA-COMP:14681"/>
        <dbReference type="Rhea" id="RHEA-COMP:14684"/>
        <dbReference type="ChEBI" id="CHEBI:15378"/>
        <dbReference type="ChEBI" id="CHEBI:136912"/>
        <dbReference type="ChEBI" id="CHEBI:140656"/>
        <dbReference type="ChEBI" id="CHEBI:140657"/>
        <dbReference type="ChEBI" id="CHEBI:140660"/>
        <dbReference type="EC" id="2.3.1.269"/>
    </reaction>
</comment>
<dbReference type="PROSITE" id="PS50263">
    <property type="entry name" value="CN_HYDROLASE"/>
    <property type="match status" value="1"/>
</dbReference>
<dbReference type="SUPFAM" id="SSF56317">
    <property type="entry name" value="Carbon-nitrogen hydrolase"/>
    <property type="match status" value="1"/>
</dbReference>
<comment type="function">
    <text evidence="9">Catalyzes the phospholipid dependent N-acylation of the N-terminal cysteine of apolipoprotein, the last step in lipoprotein maturation.</text>
</comment>
<dbReference type="InterPro" id="IPR004563">
    <property type="entry name" value="Apolipo_AcylTrfase"/>
</dbReference>
<feature type="transmembrane region" description="Helical" evidence="9">
    <location>
        <begin position="190"/>
        <end position="210"/>
    </location>
</feature>
<dbReference type="CDD" id="cd07571">
    <property type="entry name" value="ALP_N-acyl_transferase"/>
    <property type="match status" value="1"/>
</dbReference>
<accession>A0ABS0YUR7</accession>
<feature type="transmembrane region" description="Helical" evidence="9">
    <location>
        <begin position="55"/>
        <end position="75"/>
    </location>
</feature>
<feature type="transmembrane region" description="Helical" evidence="9">
    <location>
        <begin position="158"/>
        <end position="183"/>
    </location>
</feature>
<dbReference type="EC" id="2.3.1.269" evidence="9"/>
<sequence>MTTSTNFKFLLPWCAAVVTGILMFLGYAGFDHFYLEWFFLVPLLWALRDQRPARAFWLGWLAGIVGHGGGFYWIIQMFQQFAGAPFIAGVFGLLLLAAANGMVLALWAWGTTVLTRDRQWRVLWVAPVLWTAIEKLWPEVFPNYLGASQYRMAHLTQIADFAGILGVSFLVVYINATLFWVTLRWREQRAVPWGAVSALAVTLMLVAGYGEVRLREVDRKLATAPTMTVGLVQTNRGAAENHLAVELMQKEHREMSQELVAARKPDLVVWPEGVLSVSLNSRQGSLPTWALGDLHTPLLFGTCLQIREEGETRFCNSALLADGSGRILGSYDKTVLVPFGEYIPFGDIFPQLYAWSPYSAKFFSGRSVEPLKLGDRLLSVSICYEDIFPTHIRKLMRGGRAGRQPEVMVNITNDSWYGNSVEPMEHLALASFRSIENRRSLVRGTNTGISAIVDPAGRIVSRTGVWTREVLVGRVPLWKGGTLYGAAGDWIGWLCAVISVCLIAATTLSKKARA</sequence>
<evidence type="ECO:0000256" key="3">
    <source>
        <dbReference type="ARBA" id="ARBA00022475"/>
    </source>
</evidence>
<name>A0ABS0YUR7_9BACT</name>
<keyword evidence="5 9" id="KW-0812">Transmembrane</keyword>
<keyword evidence="12" id="KW-1185">Reference proteome</keyword>
<dbReference type="EMBL" id="JAEMHK010000013">
    <property type="protein sequence ID" value="MBJ6801669.1"/>
    <property type="molecule type" value="Genomic_DNA"/>
</dbReference>
<dbReference type="Pfam" id="PF20154">
    <property type="entry name" value="LNT_N"/>
    <property type="match status" value="1"/>
</dbReference>
<evidence type="ECO:0000256" key="7">
    <source>
        <dbReference type="ARBA" id="ARBA00023136"/>
    </source>
</evidence>
<dbReference type="InterPro" id="IPR003010">
    <property type="entry name" value="C-N_Hydrolase"/>
</dbReference>
<keyword evidence="8 9" id="KW-0012">Acyltransferase</keyword>
<keyword evidence="4 9" id="KW-0808">Transferase</keyword>
<dbReference type="Pfam" id="PF00795">
    <property type="entry name" value="CN_hydrolase"/>
    <property type="match status" value="1"/>
</dbReference>
<feature type="transmembrane region" description="Helical" evidence="9">
    <location>
        <begin position="87"/>
        <end position="109"/>
    </location>
</feature>
<dbReference type="HAMAP" id="MF_01148">
    <property type="entry name" value="Lnt"/>
    <property type="match status" value="1"/>
</dbReference>
<evidence type="ECO:0000313" key="11">
    <source>
        <dbReference type="EMBL" id="MBJ6801669.1"/>
    </source>
</evidence>
<evidence type="ECO:0000256" key="5">
    <source>
        <dbReference type="ARBA" id="ARBA00022692"/>
    </source>
</evidence>
<feature type="domain" description="CN hydrolase" evidence="10">
    <location>
        <begin position="227"/>
        <end position="477"/>
    </location>
</feature>
<feature type="transmembrane region" description="Helical" evidence="9">
    <location>
        <begin position="7"/>
        <end position="27"/>
    </location>
</feature>
<dbReference type="RefSeq" id="WP_199396166.1">
    <property type="nucleotide sequence ID" value="NZ_JAEMHK010000013.1"/>
</dbReference>
<keyword evidence="6 9" id="KW-1133">Transmembrane helix</keyword>
<gene>
    <name evidence="9 11" type="primary">lnt</name>
    <name evidence="11" type="ORF">JFN90_16180</name>
</gene>
<dbReference type="NCBIfam" id="TIGR00546">
    <property type="entry name" value="lnt"/>
    <property type="match status" value="1"/>
</dbReference>
<evidence type="ECO:0000256" key="1">
    <source>
        <dbReference type="ARBA" id="ARBA00004651"/>
    </source>
</evidence>
<comment type="caution">
    <text evidence="11">The sequence shown here is derived from an EMBL/GenBank/DDBJ whole genome shotgun (WGS) entry which is preliminary data.</text>
</comment>
<evidence type="ECO:0000313" key="12">
    <source>
        <dbReference type="Proteomes" id="UP000641025"/>
    </source>
</evidence>
<dbReference type="PANTHER" id="PTHR38686:SF1">
    <property type="entry name" value="APOLIPOPROTEIN N-ACYLTRANSFERASE"/>
    <property type="match status" value="1"/>
</dbReference>
<keyword evidence="3 9" id="KW-1003">Cell membrane</keyword>
<comment type="similarity">
    <text evidence="2 9">Belongs to the CN hydrolase family. Apolipoprotein N-acyltransferase subfamily.</text>
</comment>
<organism evidence="11 12">
    <name type="scientific">Geomonas propionica</name>
    <dbReference type="NCBI Taxonomy" id="2798582"/>
    <lineage>
        <taxon>Bacteria</taxon>
        <taxon>Pseudomonadati</taxon>
        <taxon>Thermodesulfobacteriota</taxon>
        <taxon>Desulfuromonadia</taxon>
        <taxon>Geobacterales</taxon>
        <taxon>Geobacteraceae</taxon>
        <taxon>Geomonas</taxon>
    </lineage>
</organism>
<dbReference type="InterPro" id="IPR045378">
    <property type="entry name" value="LNT_N"/>
</dbReference>
<evidence type="ECO:0000256" key="2">
    <source>
        <dbReference type="ARBA" id="ARBA00010065"/>
    </source>
</evidence>
<dbReference type="Gene3D" id="3.60.110.10">
    <property type="entry name" value="Carbon-nitrogen hydrolase"/>
    <property type="match status" value="1"/>
</dbReference>
<dbReference type="PANTHER" id="PTHR38686">
    <property type="entry name" value="APOLIPOPROTEIN N-ACYLTRANSFERASE"/>
    <property type="match status" value="1"/>
</dbReference>
<comment type="pathway">
    <text evidence="9">Protein modification; lipoprotein biosynthesis (N-acyl transfer).</text>
</comment>
<proteinExistence type="inferred from homology"/>
<evidence type="ECO:0000256" key="4">
    <source>
        <dbReference type="ARBA" id="ARBA00022679"/>
    </source>
</evidence>
<dbReference type="InterPro" id="IPR036526">
    <property type="entry name" value="C-N_Hydrolase_sf"/>
</dbReference>
<comment type="subcellular location">
    <subcellularLocation>
        <location evidence="1 9">Cell membrane</location>
        <topology evidence="1 9">Multi-pass membrane protein</topology>
    </subcellularLocation>
</comment>
<evidence type="ECO:0000256" key="8">
    <source>
        <dbReference type="ARBA" id="ARBA00023315"/>
    </source>
</evidence>
<feature type="transmembrane region" description="Helical" evidence="9">
    <location>
        <begin position="490"/>
        <end position="508"/>
    </location>
</feature>
<protein>
    <recommendedName>
        <fullName evidence="9">Apolipoprotein N-acyltransferase</fullName>
        <shortName evidence="9">ALP N-acyltransferase</shortName>
        <ecNumber evidence="9">2.3.1.269</ecNumber>
    </recommendedName>
</protein>
<reference evidence="11 12" key="1">
    <citation type="submission" date="2020-12" db="EMBL/GenBank/DDBJ databases">
        <title>Geomonas sp. Red259, isolated from paddy soil.</title>
        <authorList>
            <person name="Xu Z."/>
            <person name="Zhang Z."/>
            <person name="Masuda Y."/>
            <person name="Itoh H."/>
            <person name="Senoo K."/>
        </authorList>
    </citation>
    <scope>NUCLEOTIDE SEQUENCE [LARGE SCALE GENOMIC DNA]</scope>
    <source>
        <strain evidence="11 12">Red259</strain>
    </source>
</reference>
<evidence type="ECO:0000259" key="10">
    <source>
        <dbReference type="PROSITE" id="PS50263"/>
    </source>
</evidence>